<feature type="compositionally biased region" description="Basic and acidic residues" evidence="1">
    <location>
        <begin position="73"/>
        <end position="87"/>
    </location>
</feature>
<evidence type="ECO:0000256" key="2">
    <source>
        <dbReference type="SAM" id="Phobius"/>
    </source>
</evidence>
<accession>A0A6V7SCE6</accession>
<dbReference type="VEuPathDB" id="PlasmoDB:PVLDE_1104800"/>
<keyword evidence="2" id="KW-0472">Membrane</keyword>
<proteinExistence type="predicted"/>
<keyword evidence="2" id="KW-1133">Transmembrane helix</keyword>
<dbReference type="Proteomes" id="UP000515308">
    <property type="component" value="Chromosome PVLDE_11"/>
</dbReference>
<organism evidence="3 4">
    <name type="scientific">Plasmodium vinckei lentum</name>
    <dbReference type="NCBI Taxonomy" id="138297"/>
    <lineage>
        <taxon>Eukaryota</taxon>
        <taxon>Sar</taxon>
        <taxon>Alveolata</taxon>
        <taxon>Apicomplexa</taxon>
        <taxon>Aconoidasida</taxon>
        <taxon>Haemosporida</taxon>
        <taxon>Plasmodiidae</taxon>
        <taxon>Plasmodium</taxon>
        <taxon>Plasmodium (Vinckeia)</taxon>
    </lineage>
</organism>
<evidence type="ECO:0000313" key="3">
    <source>
        <dbReference type="EMBL" id="CAD2096382.1"/>
    </source>
</evidence>
<feature type="region of interest" description="Disordered" evidence="1">
    <location>
        <begin position="1"/>
        <end position="23"/>
    </location>
</feature>
<feature type="compositionally biased region" description="Basic and acidic residues" evidence="1">
    <location>
        <begin position="1"/>
        <end position="12"/>
    </location>
</feature>
<dbReference type="EMBL" id="LR865373">
    <property type="protein sequence ID" value="CAD2096382.1"/>
    <property type="molecule type" value="Genomic_DNA"/>
</dbReference>
<reference evidence="3 4" key="1">
    <citation type="submission" date="2020-08" db="EMBL/GenBank/DDBJ databases">
        <authorList>
            <person name="Ramaprasad A."/>
        </authorList>
    </citation>
    <scope>NUCLEOTIDE SEQUENCE [LARGE SCALE GENOMIC DNA]</scope>
</reference>
<protein>
    <submittedName>
        <fullName evidence="3">Membrane associated histidine-rich protein 1a, putative</fullName>
    </submittedName>
</protein>
<sequence>MAHLKEDNDENKVAQLQDEDSSELSKYIAKESNETFSYLKKAENYMKNFYQSYLVPNESYDSSYENSDDESGEDQKNEGDEDKESKKKEKRRRKKKPKTFFENVKYNLTRKLTPLTLLLILFFILSVMWACINIAKNQNRIGYATGFIADAGHERVTRPPGCTCGRHKAHGGSGNGVTHAK</sequence>
<gene>
    <name evidence="3" type="ORF">PVLDE_1104800</name>
</gene>
<feature type="region of interest" description="Disordered" evidence="1">
    <location>
        <begin position="60"/>
        <end position="96"/>
    </location>
</feature>
<evidence type="ECO:0000313" key="4">
    <source>
        <dbReference type="Proteomes" id="UP000515308"/>
    </source>
</evidence>
<evidence type="ECO:0000256" key="1">
    <source>
        <dbReference type="SAM" id="MobiDB-lite"/>
    </source>
</evidence>
<feature type="transmembrane region" description="Helical" evidence="2">
    <location>
        <begin position="115"/>
        <end position="135"/>
    </location>
</feature>
<name>A0A6V7SCE6_PLAVN</name>
<keyword evidence="2" id="KW-0812">Transmembrane</keyword>
<dbReference type="AlphaFoldDB" id="A0A6V7SCE6"/>